<dbReference type="Proteomes" id="UP000236655">
    <property type="component" value="Chromosome"/>
</dbReference>
<dbReference type="RefSeq" id="WP_102950518.1">
    <property type="nucleotide sequence ID" value="NZ_CP024847.1"/>
</dbReference>
<evidence type="ECO:0000256" key="1">
    <source>
        <dbReference type="SAM" id="MobiDB-lite"/>
    </source>
</evidence>
<reference evidence="4" key="1">
    <citation type="submission" date="2017-11" db="EMBL/GenBank/DDBJ databases">
        <authorList>
            <person name="Chan K.G."/>
            <person name="Lee L.S."/>
        </authorList>
    </citation>
    <scope>NUCLEOTIDE SEQUENCE [LARGE SCALE GENOMIC DNA]</scope>
    <source>
        <strain evidence="4">DSM 100970</strain>
    </source>
</reference>
<dbReference type="AlphaFoldDB" id="A0A2I7N469"/>
<dbReference type="InterPro" id="IPR042517">
    <property type="entry name" value="Glyco_hydro_64_N_2"/>
</dbReference>
<organism evidence="3 4">
    <name type="scientific">Aquella oligotrophica</name>
    <dbReference type="NCBI Taxonomy" id="2067065"/>
    <lineage>
        <taxon>Bacteria</taxon>
        <taxon>Pseudomonadati</taxon>
        <taxon>Pseudomonadota</taxon>
        <taxon>Betaproteobacteria</taxon>
        <taxon>Neisseriales</taxon>
        <taxon>Neisseriaceae</taxon>
        <taxon>Aquella</taxon>
    </lineage>
</organism>
<keyword evidence="4" id="KW-1185">Reference proteome</keyword>
<feature type="domain" description="GH64" evidence="2">
    <location>
        <begin position="51"/>
        <end position="453"/>
    </location>
</feature>
<feature type="region of interest" description="Disordered" evidence="1">
    <location>
        <begin position="571"/>
        <end position="593"/>
    </location>
</feature>
<protein>
    <recommendedName>
        <fullName evidence="2">GH64 domain-containing protein</fullName>
    </recommendedName>
</protein>
<gene>
    <name evidence="3" type="ORF">CUN60_02490</name>
</gene>
<dbReference type="InterPro" id="IPR037398">
    <property type="entry name" value="Glyco_hydro_64_fam"/>
</dbReference>
<evidence type="ECO:0000313" key="4">
    <source>
        <dbReference type="Proteomes" id="UP000236655"/>
    </source>
</evidence>
<dbReference type="Gene3D" id="2.60.110.10">
    <property type="entry name" value="Thaumatin"/>
    <property type="match status" value="2"/>
</dbReference>
<dbReference type="KEGG" id="nba:CUN60_02490"/>
<dbReference type="InterPro" id="IPR037176">
    <property type="entry name" value="Osmotin/thaumatin-like_sf"/>
</dbReference>
<accession>A0A2I7N469</accession>
<dbReference type="PANTHER" id="PTHR38165">
    <property type="match status" value="1"/>
</dbReference>
<dbReference type="PROSITE" id="PS52006">
    <property type="entry name" value="GH64"/>
    <property type="match status" value="1"/>
</dbReference>
<name>A0A2I7N469_9NEIS</name>
<dbReference type="OrthoDB" id="9805202at2"/>
<dbReference type="EMBL" id="CP024847">
    <property type="protein sequence ID" value="AUR51218.1"/>
    <property type="molecule type" value="Genomic_DNA"/>
</dbReference>
<evidence type="ECO:0000259" key="2">
    <source>
        <dbReference type="PROSITE" id="PS52006"/>
    </source>
</evidence>
<sequence>MNSILRKSILVAFSPIIVACYSNNSGSSGGVGTTTASNLVVTTKSAGQTKAGYLPLKIVNHTNLGGVPVYLFIKATAGNDQCVMKFDPNGIGTCEVTNANTVLFNYEKVSLNDLPKDNAGNTLIYLPKVISGRIYFSIGQPLDLYYDPNSRLVIDPDGFNPRDTNYYTLYDKVEFSYNDIGVWANPTAVDFFSLPISMEQPSSVTVQKAGLTVSRNTIYNDVANVFATEDKTPTHEWSKLVLKYINSTSGATTDLRLTAPGKAMVTNLAGTVPFDKDYLANYIDKILNFYKNGNTLKIDCSELGTANDIYTGTVNGSNQFVFKNAANNTVIVDMPSDSTPFFGGAGDTFDAANNTPKAIIIRQLTSAFEVGLLPAPSGTIINRSFFDNNRSKFFTFNSLLNLPGGPWYDLYSKALHSYGHDQPVYTFAYDDALGQDGTLHEPNAASPGVLTVTLHDMSGTTIPNPYVDNKKYNITVHIPATSTVTYNNAVLHNNQILTNVSMPLHLNLNGQDAKIYLDPLIVKPNSPMLSGVVFNHTSTSDYSIDFPAPSAGGIHIVPLSDDVVIPVPTPVPSPTPTPTVSPTPTPVPTPTPAPAPVSGEYGVTPRIGNGSVVTTLSGQPLGSYTTFYTNSPLTVLVNGTTTVIDLLSKNVVGVNGVVVSSISQPGNTLFIDFPAPGTGVTPSVPTPTPTFAPPAPAPTPVPSPAPTPAIGSYSVFPRIGTNSVVKKANGEIVADRISFLVSSPVFTVYINGVATTIDLIHKSISGVNGIVVSNITGSGNNVEIDFPAPGTGLTPNQPTPVPTIAPTPTPTPSGDVYNVIPRIGAGSVVTTGNHIPLTNLTAYGTASPMTVLINGIPAVINLATRQVFGVTGVVVSGVSGANNQVYIDFPAPGGAVAISGQLP</sequence>
<dbReference type="PROSITE" id="PS51257">
    <property type="entry name" value="PROKAR_LIPOPROTEIN"/>
    <property type="match status" value="1"/>
</dbReference>
<dbReference type="InterPro" id="IPR032477">
    <property type="entry name" value="Glyco_hydro_64"/>
</dbReference>
<dbReference type="PANTHER" id="PTHR38165:SF1">
    <property type="entry name" value="GLUCANASE B"/>
    <property type="match status" value="1"/>
</dbReference>
<dbReference type="Pfam" id="PF16483">
    <property type="entry name" value="Glyco_hydro_64"/>
    <property type="match status" value="1"/>
</dbReference>
<evidence type="ECO:0000313" key="3">
    <source>
        <dbReference type="EMBL" id="AUR51218.1"/>
    </source>
</evidence>
<dbReference type="Gene3D" id="3.30.920.50">
    <property type="entry name" value="Beta-1,3-glucanase, C-terminal domain"/>
    <property type="match status" value="1"/>
</dbReference>
<proteinExistence type="predicted"/>